<sequence>MASPEHVAEGPRAARVRLIVPTRNGGEIWKSCARAIADAVAAGRARVDVLVMDSASADDTAGVAARHGFEVRGVDPAAFDHGGTRNLAARIGPEPDILVFLTQDAVLDTPHALDGLLRAFDDDGVAVAYGRQLPHRDANPLAAHARTFNYPARSHVAGAADRDVLGIKAVFASNSFAAYRHAVFRELGGFPEKSIVSEDMYFAARAALAGHKIAYVADAAVRHSHNYGPLEEFRRYFDIGVFQRDQAWIRQAFGGAGGEGKRYILSELRYLARHAPLWIPRACLHNALKMAGYALGQRYPALPLAWRRRFSMHRRYWDAPAARAPGPEGPE</sequence>
<evidence type="ECO:0000256" key="2">
    <source>
        <dbReference type="ARBA" id="ARBA00022676"/>
    </source>
</evidence>
<evidence type="ECO:0000313" key="5">
    <source>
        <dbReference type="Proteomes" id="UP000559809"/>
    </source>
</evidence>
<dbReference type="Pfam" id="PF13641">
    <property type="entry name" value="Glyco_tranf_2_3"/>
    <property type="match status" value="1"/>
</dbReference>
<dbReference type="PANTHER" id="PTHR43179:SF12">
    <property type="entry name" value="GALACTOFURANOSYLTRANSFERASE GLFT2"/>
    <property type="match status" value="1"/>
</dbReference>
<organism evidence="4 5">
    <name type="scientific">Parapusillimonas granuli</name>
    <dbReference type="NCBI Taxonomy" id="380911"/>
    <lineage>
        <taxon>Bacteria</taxon>
        <taxon>Pseudomonadati</taxon>
        <taxon>Pseudomonadota</taxon>
        <taxon>Betaproteobacteria</taxon>
        <taxon>Burkholderiales</taxon>
        <taxon>Alcaligenaceae</taxon>
        <taxon>Parapusillimonas</taxon>
    </lineage>
</organism>
<dbReference type="SUPFAM" id="SSF53448">
    <property type="entry name" value="Nucleotide-diphospho-sugar transferases"/>
    <property type="match status" value="1"/>
</dbReference>
<dbReference type="InterPro" id="IPR029044">
    <property type="entry name" value="Nucleotide-diphossugar_trans"/>
</dbReference>
<dbReference type="GO" id="GO:0016757">
    <property type="term" value="F:glycosyltransferase activity"/>
    <property type="evidence" value="ECO:0007669"/>
    <property type="project" value="UniProtKB-KW"/>
</dbReference>
<dbReference type="RefSeq" id="WP_180152791.1">
    <property type="nucleotide sequence ID" value="NZ_JACCEM010000001.1"/>
</dbReference>
<dbReference type="Proteomes" id="UP000559809">
    <property type="component" value="Unassembled WGS sequence"/>
</dbReference>
<evidence type="ECO:0000256" key="1">
    <source>
        <dbReference type="ARBA" id="ARBA00006739"/>
    </source>
</evidence>
<evidence type="ECO:0000313" key="4">
    <source>
        <dbReference type="EMBL" id="NYT47759.1"/>
    </source>
</evidence>
<proteinExistence type="inferred from homology"/>
<dbReference type="AlphaFoldDB" id="A0A853FUD7"/>
<keyword evidence="3 4" id="KW-0808">Transferase</keyword>
<gene>
    <name evidence="4" type="ORF">H0A72_00390</name>
</gene>
<protein>
    <submittedName>
        <fullName evidence="4">Glycosyltransferase</fullName>
    </submittedName>
</protein>
<dbReference type="PANTHER" id="PTHR43179">
    <property type="entry name" value="RHAMNOSYLTRANSFERASE WBBL"/>
    <property type="match status" value="1"/>
</dbReference>
<keyword evidence="5" id="KW-1185">Reference proteome</keyword>
<name>A0A853FUD7_9BURK</name>
<comment type="caution">
    <text evidence="4">The sequence shown here is derived from an EMBL/GenBank/DDBJ whole genome shotgun (WGS) entry which is preliminary data.</text>
</comment>
<reference evidence="4 5" key="1">
    <citation type="submission" date="2020-07" db="EMBL/GenBank/DDBJ databases">
        <title>Taxonomic revisions and descriptions of new bacterial species based on genomic comparisons in the high-G+C-content subgroup of the family Alcaligenaceae.</title>
        <authorList>
            <person name="Szabo A."/>
            <person name="Felfoldi T."/>
        </authorList>
    </citation>
    <scope>NUCLEOTIDE SEQUENCE [LARGE SCALE GENOMIC DNA]</scope>
    <source>
        <strain evidence="4 5">LMG 24012</strain>
    </source>
</reference>
<evidence type="ECO:0000256" key="3">
    <source>
        <dbReference type="ARBA" id="ARBA00022679"/>
    </source>
</evidence>
<comment type="similarity">
    <text evidence="1">Belongs to the glycosyltransferase 2 family.</text>
</comment>
<keyword evidence="2" id="KW-0328">Glycosyltransferase</keyword>
<dbReference type="Gene3D" id="3.90.550.10">
    <property type="entry name" value="Spore Coat Polysaccharide Biosynthesis Protein SpsA, Chain A"/>
    <property type="match status" value="1"/>
</dbReference>
<dbReference type="EMBL" id="JACCEM010000001">
    <property type="protein sequence ID" value="NYT47759.1"/>
    <property type="molecule type" value="Genomic_DNA"/>
</dbReference>
<accession>A0A853FUD7</accession>